<evidence type="ECO:0000313" key="4">
    <source>
        <dbReference type="Proteomes" id="UP001501175"/>
    </source>
</evidence>
<feature type="domain" description="DUF2231" evidence="2">
    <location>
        <begin position="9"/>
        <end position="144"/>
    </location>
</feature>
<organism evidence="3 4">
    <name type="scientific">Nibrella saemangeumensis</name>
    <dbReference type="NCBI Taxonomy" id="1084526"/>
    <lineage>
        <taxon>Bacteria</taxon>
        <taxon>Pseudomonadati</taxon>
        <taxon>Bacteroidota</taxon>
        <taxon>Cytophagia</taxon>
        <taxon>Cytophagales</taxon>
        <taxon>Spirosomataceae</taxon>
        <taxon>Nibrella</taxon>
    </lineage>
</organism>
<sequence length="166" mass="17552">MESRAKLLGHPAHQLLIVFPLGLLATAVIFDVIYLINDNSTMAVVSYYMISAGLIGGLVAAPFGWIDWLAIPSGTRAKKIGLMHGMGNVLVLILFAVSWLFRMDNTDNVPSSAALIFSFAAFALAGFTGWLGGELVDRLGVGVDRGAHLNAPSSLSGRPAVEGRAL</sequence>
<feature type="transmembrane region" description="Helical" evidence="1">
    <location>
        <begin position="12"/>
        <end position="36"/>
    </location>
</feature>
<evidence type="ECO:0000313" key="3">
    <source>
        <dbReference type="EMBL" id="GAA4464052.1"/>
    </source>
</evidence>
<reference evidence="4" key="1">
    <citation type="journal article" date="2019" name="Int. J. Syst. Evol. Microbiol.">
        <title>The Global Catalogue of Microorganisms (GCM) 10K type strain sequencing project: providing services to taxonomists for standard genome sequencing and annotation.</title>
        <authorList>
            <consortium name="The Broad Institute Genomics Platform"/>
            <consortium name="The Broad Institute Genome Sequencing Center for Infectious Disease"/>
            <person name="Wu L."/>
            <person name="Ma J."/>
        </authorList>
    </citation>
    <scope>NUCLEOTIDE SEQUENCE [LARGE SCALE GENOMIC DNA]</scope>
    <source>
        <strain evidence="4">JCM 17927</strain>
    </source>
</reference>
<keyword evidence="1" id="KW-0472">Membrane</keyword>
<dbReference type="Proteomes" id="UP001501175">
    <property type="component" value="Unassembled WGS sequence"/>
</dbReference>
<gene>
    <name evidence="3" type="ORF">GCM10023189_42750</name>
</gene>
<feature type="transmembrane region" description="Helical" evidence="1">
    <location>
        <begin position="48"/>
        <end position="70"/>
    </location>
</feature>
<feature type="transmembrane region" description="Helical" evidence="1">
    <location>
        <begin position="113"/>
        <end position="132"/>
    </location>
</feature>
<keyword evidence="1" id="KW-1133">Transmembrane helix</keyword>
<feature type="transmembrane region" description="Helical" evidence="1">
    <location>
        <begin position="82"/>
        <end position="101"/>
    </location>
</feature>
<dbReference type="EMBL" id="BAABHD010000076">
    <property type="protein sequence ID" value="GAA4464052.1"/>
    <property type="molecule type" value="Genomic_DNA"/>
</dbReference>
<evidence type="ECO:0000256" key="1">
    <source>
        <dbReference type="SAM" id="Phobius"/>
    </source>
</evidence>
<comment type="caution">
    <text evidence="3">The sequence shown here is derived from an EMBL/GenBank/DDBJ whole genome shotgun (WGS) entry which is preliminary data.</text>
</comment>
<protein>
    <submittedName>
        <fullName evidence="3">DUF2231 domain-containing protein</fullName>
    </submittedName>
</protein>
<accession>A0ABP8NEL8</accession>
<keyword evidence="4" id="KW-1185">Reference proteome</keyword>
<evidence type="ECO:0000259" key="2">
    <source>
        <dbReference type="Pfam" id="PF09990"/>
    </source>
</evidence>
<dbReference type="Pfam" id="PF09990">
    <property type="entry name" value="DUF2231"/>
    <property type="match status" value="1"/>
</dbReference>
<name>A0ABP8NEL8_9BACT</name>
<dbReference type="RefSeq" id="WP_345246892.1">
    <property type="nucleotide sequence ID" value="NZ_BAABHD010000076.1"/>
</dbReference>
<dbReference type="InterPro" id="IPR019251">
    <property type="entry name" value="DUF2231_TM"/>
</dbReference>
<keyword evidence="1" id="KW-0812">Transmembrane</keyword>
<proteinExistence type="predicted"/>